<proteinExistence type="predicted"/>
<evidence type="ECO:0000256" key="1">
    <source>
        <dbReference type="SAM" id="MobiDB-lite"/>
    </source>
</evidence>
<dbReference type="Proteomes" id="UP000178908">
    <property type="component" value="Unassembled WGS sequence"/>
</dbReference>
<evidence type="ECO:0000313" key="2">
    <source>
        <dbReference type="EMBL" id="OGN09321.1"/>
    </source>
</evidence>
<feature type="region of interest" description="Disordered" evidence="1">
    <location>
        <begin position="1"/>
        <end position="25"/>
    </location>
</feature>
<comment type="caution">
    <text evidence="2">The sequence shown here is derived from an EMBL/GenBank/DDBJ whole genome shotgun (WGS) entry which is preliminary data.</text>
</comment>
<dbReference type="AlphaFoldDB" id="A0A1F8F824"/>
<dbReference type="EMBL" id="MGJO01000025">
    <property type="protein sequence ID" value="OGN09321.1"/>
    <property type="molecule type" value="Genomic_DNA"/>
</dbReference>
<evidence type="ECO:0000313" key="3">
    <source>
        <dbReference type="Proteomes" id="UP000178908"/>
    </source>
</evidence>
<accession>A0A1F8F824</accession>
<protein>
    <submittedName>
        <fullName evidence="2">Uncharacterized protein</fullName>
    </submittedName>
</protein>
<gene>
    <name evidence="2" type="ORF">A3C61_01555</name>
</gene>
<reference evidence="2 3" key="1">
    <citation type="journal article" date="2016" name="Nat. Commun.">
        <title>Thousands of microbial genomes shed light on interconnected biogeochemical processes in an aquifer system.</title>
        <authorList>
            <person name="Anantharaman K."/>
            <person name="Brown C.T."/>
            <person name="Hug L.A."/>
            <person name="Sharon I."/>
            <person name="Castelle C.J."/>
            <person name="Probst A.J."/>
            <person name="Thomas B.C."/>
            <person name="Singh A."/>
            <person name="Wilkins M.J."/>
            <person name="Karaoz U."/>
            <person name="Brodie E.L."/>
            <person name="Williams K.H."/>
            <person name="Hubbard S.S."/>
            <person name="Banfield J.F."/>
        </authorList>
    </citation>
    <scope>NUCLEOTIDE SEQUENCE [LARGE SCALE GENOMIC DNA]</scope>
</reference>
<organism evidence="2 3">
    <name type="scientific">Candidatus Yanofskybacteria bacterium RIFCSPHIGHO2_02_FULL_39_10</name>
    <dbReference type="NCBI Taxonomy" id="1802674"/>
    <lineage>
        <taxon>Bacteria</taxon>
        <taxon>Candidatus Yanofskyibacteriota</taxon>
    </lineage>
</organism>
<sequence>MENPFKKFFHEDSELAPPRRMEPEEKAKRLAELKEWKRQVEVGASMERVPDDMEQIDKIDEEIRRLEQE</sequence>
<name>A0A1F8F824_9BACT</name>